<feature type="chain" id="PRO_5022770640" description="Lipoprotein" evidence="1">
    <location>
        <begin position="23"/>
        <end position="77"/>
    </location>
</feature>
<feature type="signal peptide" evidence="1">
    <location>
        <begin position="1"/>
        <end position="22"/>
    </location>
</feature>
<proteinExistence type="predicted"/>
<evidence type="ECO:0008006" key="4">
    <source>
        <dbReference type="Google" id="ProtNLM"/>
    </source>
</evidence>
<gene>
    <name evidence="2" type="ORF">EHQ76_15920</name>
</gene>
<dbReference type="Proteomes" id="UP000298429">
    <property type="component" value="Unassembled WGS sequence"/>
</dbReference>
<dbReference type="OrthoDB" id="337551at2"/>
<evidence type="ECO:0000256" key="1">
    <source>
        <dbReference type="SAM" id="SignalP"/>
    </source>
</evidence>
<accession>A0A5F2AZF8</accession>
<reference evidence="2 3" key="1">
    <citation type="journal article" date="2019" name="PLoS Negl. Trop. Dis.">
        <title>Revisiting the worldwide diversity of Leptospira species in the environment.</title>
        <authorList>
            <person name="Vincent A.T."/>
            <person name="Schiettekatte O."/>
            <person name="Bourhy P."/>
            <person name="Veyrier F.J."/>
            <person name="Picardeau M."/>
        </authorList>
    </citation>
    <scope>NUCLEOTIDE SEQUENCE [LARGE SCALE GENOMIC DNA]</scope>
    <source>
        <strain evidence="2 3">201702444</strain>
    </source>
</reference>
<evidence type="ECO:0000313" key="3">
    <source>
        <dbReference type="Proteomes" id="UP000298429"/>
    </source>
</evidence>
<sequence>MRFLKFGAILFPLLLMANCASYHVGSGAQAGERLYLVVHKDSGNPYDPKRFSSQLVLCNIEANDSLNCKPALTKGIY</sequence>
<evidence type="ECO:0000313" key="2">
    <source>
        <dbReference type="EMBL" id="TGL96265.1"/>
    </source>
</evidence>
<comment type="caution">
    <text evidence="2">The sequence shown here is derived from an EMBL/GenBank/DDBJ whole genome shotgun (WGS) entry which is preliminary data.</text>
</comment>
<keyword evidence="1" id="KW-0732">Signal</keyword>
<protein>
    <recommendedName>
        <fullName evidence="4">Lipoprotein</fullName>
    </recommendedName>
</protein>
<dbReference type="EMBL" id="RQGN01000088">
    <property type="protein sequence ID" value="TGL96265.1"/>
    <property type="molecule type" value="Genomic_DNA"/>
</dbReference>
<dbReference type="AlphaFoldDB" id="A0A5F2AZF8"/>
<organism evidence="2 3">
    <name type="scientific">Leptospira barantonii</name>
    <dbReference type="NCBI Taxonomy" id="2023184"/>
    <lineage>
        <taxon>Bacteria</taxon>
        <taxon>Pseudomonadati</taxon>
        <taxon>Spirochaetota</taxon>
        <taxon>Spirochaetia</taxon>
        <taxon>Leptospirales</taxon>
        <taxon>Leptospiraceae</taxon>
        <taxon>Leptospira</taxon>
    </lineage>
</organism>
<dbReference type="RefSeq" id="WP_135671907.1">
    <property type="nucleotide sequence ID" value="NZ_RQGN01000088.1"/>
</dbReference>
<name>A0A5F2AZF8_9LEPT</name>